<dbReference type="SUPFAM" id="SSF46785">
    <property type="entry name" value="Winged helix' DNA-binding domain"/>
    <property type="match status" value="1"/>
</dbReference>
<dbReference type="Pfam" id="PF01614">
    <property type="entry name" value="IclR_C"/>
    <property type="match status" value="1"/>
</dbReference>
<dbReference type="PROSITE" id="PS51078">
    <property type="entry name" value="ICLR_ED"/>
    <property type="match status" value="1"/>
</dbReference>
<evidence type="ECO:0000256" key="2">
    <source>
        <dbReference type="ARBA" id="ARBA00023125"/>
    </source>
</evidence>
<dbReference type="Gene3D" id="3.30.450.40">
    <property type="match status" value="1"/>
</dbReference>
<reference evidence="5 6" key="1">
    <citation type="submission" date="2019-12" db="EMBL/GenBank/DDBJ databases">
        <title>Draft genome sequences Bradyrhizobium cajani AMBPC1010, Bradyrhizobium pachyrhizi AMBPC1040 and Bradyrhizobium yuanmingense ALSPC3051, three plant growth promoting strains isolated from nodules of Cajanus cajan L. in Dominican Republic.</title>
        <authorList>
            <person name="Flores-Felix J.D."/>
            <person name="Araujo J."/>
            <person name="Diaz-Alcantara C."/>
            <person name="Gonzalez-Andres F."/>
            <person name="Velazquez E."/>
        </authorList>
    </citation>
    <scope>NUCLEOTIDE SEQUENCE [LARGE SCALE GENOMIC DNA]</scope>
    <source>
        <strain evidence="5 6">1040</strain>
    </source>
</reference>
<dbReference type="Proteomes" id="UP000436468">
    <property type="component" value="Unassembled WGS sequence"/>
</dbReference>
<dbReference type="GO" id="GO:0003677">
    <property type="term" value="F:DNA binding"/>
    <property type="evidence" value="ECO:0007669"/>
    <property type="project" value="UniProtKB-KW"/>
</dbReference>
<evidence type="ECO:0000259" key="4">
    <source>
        <dbReference type="PROSITE" id="PS51078"/>
    </source>
</evidence>
<dbReference type="InterPro" id="IPR036390">
    <property type="entry name" value="WH_DNA-bd_sf"/>
</dbReference>
<dbReference type="InterPro" id="IPR050707">
    <property type="entry name" value="HTH_MetabolicPath_Reg"/>
</dbReference>
<dbReference type="InterPro" id="IPR014757">
    <property type="entry name" value="Tscrpt_reg_IclR_C"/>
</dbReference>
<name>A0A844SBZ1_9BRAD</name>
<accession>A0A844SBZ1</accession>
<keyword evidence="3" id="KW-0804">Transcription</keyword>
<dbReference type="Gene3D" id="1.10.10.10">
    <property type="entry name" value="Winged helix-like DNA-binding domain superfamily/Winged helix DNA-binding domain"/>
    <property type="match status" value="1"/>
</dbReference>
<evidence type="ECO:0000313" key="5">
    <source>
        <dbReference type="EMBL" id="MVT64578.1"/>
    </source>
</evidence>
<dbReference type="GO" id="GO:0045892">
    <property type="term" value="P:negative regulation of DNA-templated transcription"/>
    <property type="evidence" value="ECO:0007669"/>
    <property type="project" value="TreeGrafter"/>
</dbReference>
<feature type="domain" description="IclR-ED" evidence="4">
    <location>
        <begin position="77"/>
        <end position="275"/>
    </location>
</feature>
<comment type="caution">
    <text evidence="5">The sequence shown here is derived from an EMBL/GenBank/DDBJ whole genome shotgun (WGS) entry which is preliminary data.</text>
</comment>
<evidence type="ECO:0000313" key="6">
    <source>
        <dbReference type="Proteomes" id="UP000436468"/>
    </source>
</evidence>
<dbReference type="PANTHER" id="PTHR30136:SF35">
    <property type="entry name" value="HTH-TYPE TRANSCRIPTIONAL REGULATOR RV1719"/>
    <property type="match status" value="1"/>
</dbReference>
<keyword evidence="2" id="KW-0238">DNA-binding</keyword>
<keyword evidence="6" id="KW-1185">Reference proteome</keyword>
<gene>
    <name evidence="5" type="ORF">GPL21_05550</name>
</gene>
<proteinExistence type="predicted"/>
<dbReference type="EMBL" id="WQNF01000003">
    <property type="protein sequence ID" value="MVT64578.1"/>
    <property type="molecule type" value="Genomic_DNA"/>
</dbReference>
<sequence length="293" mass="31947">MPRSRSGKSLGISVKSSLRTLQILEYIDSRQRAVTIAELSASLAFPQSSTSTIVQSMINAGYLVVDHDSRGILPSSRVAALGNWVEPSVSRADVRSLMVAVGERTSQTILLGVPSDLCVRYIDVIPGRHAMRLDIPVGSRLPLMEAGMGRLLLSEMPDQTVEELWQQTKRRVKDEGAQGIRPSDVSNLWNANPFVSPLPEIMEELKQIRRTGFAISLGRISLGAGIVCVAMPRGPLEQPIGLGIGGLSELISRDAQQILSVVRDAASELGIALKMRSGTTRTSEREKTRRLRK</sequence>
<evidence type="ECO:0000256" key="3">
    <source>
        <dbReference type="ARBA" id="ARBA00023163"/>
    </source>
</evidence>
<dbReference type="InterPro" id="IPR036388">
    <property type="entry name" value="WH-like_DNA-bd_sf"/>
</dbReference>
<dbReference type="Pfam" id="PF09339">
    <property type="entry name" value="HTH_IclR"/>
    <property type="match status" value="1"/>
</dbReference>
<dbReference type="InterPro" id="IPR029016">
    <property type="entry name" value="GAF-like_dom_sf"/>
</dbReference>
<protein>
    <submittedName>
        <fullName evidence="5">Helix-turn-helix domain-containing protein</fullName>
    </submittedName>
</protein>
<dbReference type="GO" id="GO:0003700">
    <property type="term" value="F:DNA-binding transcription factor activity"/>
    <property type="evidence" value="ECO:0007669"/>
    <property type="project" value="TreeGrafter"/>
</dbReference>
<keyword evidence="1" id="KW-0805">Transcription regulation</keyword>
<dbReference type="InterPro" id="IPR005471">
    <property type="entry name" value="Tscrpt_reg_IclR_N"/>
</dbReference>
<organism evidence="5 6">
    <name type="scientific">Bradyrhizobium pachyrhizi</name>
    <dbReference type="NCBI Taxonomy" id="280333"/>
    <lineage>
        <taxon>Bacteria</taxon>
        <taxon>Pseudomonadati</taxon>
        <taxon>Pseudomonadota</taxon>
        <taxon>Alphaproteobacteria</taxon>
        <taxon>Hyphomicrobiales</taxon>
        <taxon>Nitrobacteraceae</taxon>
        <taxon>Bradyrhizobium</taxon>
    </lineage>
</organism>
<dbReference type="PANTHER" id="PTHR30136">
    <property type="entry name" value="HELIX-TURN-HELIX TRANSCRIPTIONAL REGULATOR, ICLR FAMILY"/>
    <property type="match status" value="1"/>
</dbReference>
<evidence type="ECO:0000256" key="1">
    <source>
        <dbReference type="ARBA" id="ARBA00023015"/>
    </source>
</evidence>
<dbReference type="SUPFAM" id="SSF55781">
    <property type="entry name" value="GAF domain-like"/>
    <property type="match status" value="1"/>
</dbReference>
<dbReference type="AlphaFoldDB" id="A0A844SBZ1"/>